<evidence type="ECO:0000256" key="4">
    <source>
        <dbReference type="ARBA" id="ARBA00022679"/>
    </source>
</evidence>
<comment type="caution">
    <text evidence="14">The sequence shown here is derived from an EMBL/GenBank/DDBJ whole genome shotgun (WGS) entry which is preliminary data.</text>
</comment>
<dbReference type="PANTHER" id="PTHR21015:SF22">
    <property type="entry name" value="GLYCOSYLTRANSFERASE"/>
    <property type="match status" value="1"/>
</dbReference>
<comment type="caution">
    <text evidence="10">Lacks conserved residue(s) required for the propagation of feature annotation.</text>
</comment>
<dbReference type="NCBIfam" id="TIGR01133">
    <property type="entry name" value="murG"/>
    <property type="match status" value="1"/>
</dbReference>
<dbReference type="InterPro" id="IPR007235">
    <property type="entry name" value="Glyco_trans_28_C"/>
</dbReference>
<comment type="subcellular location">
    <subcellularLocation>
        <location evidence="10">Cell membrane</location>
        <topology evidence="10">Peripheral membrane protein</topology>
        <orientation evidence="10">Cytoplasmic side</orientation>
    </subcellularLocation>
</comment>
<feature type="binding site" evidence="10">
    <location>
        <begin position="32"/>
        <end position="34"/>
    </location>
    <ligand>
        <name>UDP-N-acetyl-alpha-D-glucosamine</name>
        <dbReference type="ChEBI" id="CHEBI:57705"/>
    </ligand>
</feature>
<reference evidence="14" key="2">
    <citation type="submission" date="2020-08" db="EMBL/GenBank/DDBJ databases">
        <authorList>
            <person name="Chen M."/>
            <person name="Teng W."/>
            <person name="Zhao L."/>
            <person name="Hu C."/>
            <person name="Zhou Y."/>
            <person name="Han B."/>
            <person name="Song L."/>
            <person name="Shu W."/>
        </authorList>
    </citation>
    <scope>NUCLEOTIDE SEQUENCE</scope>
    <source>
        <strain evidence="14">FACHB-1375</strain>
    </source>
</reference>
<keyword evidence="2 10" id="KW-0132">Cell division</keyword>
<dbReference type="CDD" id="cd03785">
    <property type="entry name" value="GT28_MurG"/>
    <property type="match status" value="1"/>
</dbReference>
<dbReference type="Proteomes" id="UP000641646">
    <property type="component" value="Unassembled WGS sequence"/>
</dbReference>
<evidence type="ECO:0000256" key="6">
    <source>
        <dbReference type="ARBA" id="ARBA00022984"/>
    </source>
</evidence>
<evidence type="ECO:0000256" key="1">
    <source>
        <dbReference type="ARBA" id="ARBA00022475"/>
    </source>
</evidence>
<dbReference type="RefSeq" id="WP_190464305.1">
    <property type="nucleotide sequence ID" value="NZ_JACJPW010000021.1"/>
</dbReference>
<dbReference type="GO" id="GO:0071555">
    <property type="term" value="P:cell wall organization"/>
    <property type="evidence" value="ECO:0007669"/>
    <property type="project" value="UniProtKB-KW"/>
</dbReference>
<protein>
    <recommendedName>
        <fullName evidence="10">UDP-N-acetylglucosamine--N-acetylmuramyl-(pentapeptide) pyrophosphoryl-undecaprenol N-acetylglucosamine transferase</fullName>
        <ecNumber evidence="10">2.4.1.227</ecNumber>
    </recommendedName>
    <alternativeName>
        <fullName evidence="10">Undecaprenyl-PP-MurNAc-pentapeptide-UDPGlcNAc GlcNAc transferase</fullName>
    </alternativeName>
</protein>
<evidence type="ECO:0000256" key="9">
    <source>
        <dbReference type="ARBA" id="ARBA00023316"/>
    </source>
</evidence>
<keyword evidence="5 10" id="KW-0133">Cell shape</keyword>
<dbReference type="EC" id="2.4.1.227" evidence="10"/>
<keyword evidence="4 10" id="KW-0808">Transferase</keyword>
<dbReference type="Gene3D" id="3.40.50.2000">
    <property type="entry name" value="Glycogen Phosphorylase B"/>
    <property type="match status" value="2"/>
</dbReference>
<keyword evidence="7 10" id="KW-0472">Membrane</keyword>
<dbReference type="Pfam" id="PF03033">
    <property type="entry name" value="Glyco_transf_28"/>
    <property type="match status" value="1"/>
</dbReference>
<evidence type="ECO:0000259" key="13">
    <source>
        <dbReference type="Pfam" id="PF04101"/>
    </source>
</evidence>
<comment type="similarity">
    <text evidence="10">Belongs to the glycosyltransferase 28 family. MurG subfamily.</text>
</comment>
<name>A0A926VFB4_9CYAN</name>
<feature type="region of interest" description="Disordered" evidence="11">
    <location>
        <begin position="1"/>
        <end position="21"/>
    </location>
</feature>
<feature type="binding site" evidence="10">
    <location>
        <position position="182"/>
    </location>
    <ligand>
        <name>UDP-N-acetyl-alpha-D-glucosamine</name>
        <dbReference type="ChEBI" id="CHEBI:57705"/>
    </ligand>
</feature>
<dbReference type="GO" id="GO:0008360">
    <property type="term" value="P:regulation of cell shape"/>
    <property type="evidence" value="ECO:0007669"/>
    <property type="project" value="UniProtKB-KW"/>
</dbReference>
<evidence type="ECO:0000256" key="11">
    <source>
        <dbReference type="SAM" id="MobiDB-lite"/>
    </source>
</evidence>
<comment type="catalytic activity">
    <reaction evidence="10">
        <text>di-trans,octa-cis-undecaprenyl diphospho-N-acetyl-alpha-D-muramoyl-L-alanyl-D-glutamyl-meso-2,6-diaminopimeloyl-D-alanyl-D-alanine + UDP-N-acetyl-alpha-D-glucosamine = di-trans,octa-cis-undecaprenyl diphospho-[N-acetyl-alpha-D-glucosaminyl-(1-&gt;4)]-N-acetyl-alpha-D-muramoyl-L-alanyl-D-glutamyl-meso-2,6-diaminopimeloyl-D-alanyl-D-alanine + UDP + H(+)</text>
        <dbReference type="Rhea" id="RHEA:31227"/>
        <dbReference type="ChEBI" id="CHEBI:15378"/>
        <dbReference type="ChEBI" id="CHEBI:57705"/>
        <dbReference type="ChEBI" id="CHEBI:58223"/>
        <dbReference type="ChEBI" id="CHEBI:61387"/>
        <dbReference type="ChEBI" id="CHEBI:61388"/>
        <dbReference type="EC" id="2.4.1.227"/>
    </reaction>
</comment>
<dbReference type="SUPFAM" id="SSF53756">
    <property type="entry name" value="UDP-Glycosyltransferase/glycogen phosphorylase"/>
    <property type="match status" value="1"/>
</dbReference>
<evidence type="ECO:0000256" key="3">
    <source>
        <dbReference type="ARBA" id="ARBA00022676"/>
    </source>
</evidence>
<proteinExistence type="inferred from homology"/>
<feature type="binding site" evidence="10">
    <location>
        <position position="208"/>
    </location>
    <ligand>
        <name>UDP-N-acetyl-alpha-D-glucosamine</name>
        <dbReference type="ChEBI" id="CHEBI:57705"/>
    </ligand>
</feature>
<evidence type="ECO:0000256" key="8">
    <source>
        <dbReference type="ARBA" id="ARBA00023306"/>
    </source>
</evidence>
<dbReference type="EMBL" id="JACJPW010000021">
    <property type="protein sequence ID" value="MBD2181499.1"/>
    <property type="molecule type" value="Genomic_DNA"/>
</dbReference>
<feature type="binding site" evidence="10">
    <location>
        <position position="141"/>
    </location>
    <ligand>
        <name>UDP-N-acetyl-alpha-D-glucosamine</name>
        <dbReference type="ChEBI" id="CHEBI:57705"/>
    </ligand>
</feature>
<comment type="function">
    <text evidence="10">Cell wall formation. Catalyzes the transfer of a GlcNAc subunit on undecaprenyl-pyrophosphoryl-MurNAc-pentapeptide (lipid intermediate I) to form undecaprenyl-pyrophosphoryl-MurNAc-(pentapeptide)GlcNAc (lipid intermediate II).</text>
</comment>
<keyword evidence="8 10" id="KW-0131">Cell cycle</keyword>
<feature type="domain" description="Glycosyl transferase family 28 C-terminal" evidence="13">
    <location>
        <begin position="202"/>
        <end position="361"/>
    </location>
</feature>
<evidence type="ECO:0000256" key="10">
    <source>
        <dbReference type="HAMAP-Rule" id="MF_00033"/>
    </source>
</evidence>
<keyword evidence="6 10" id="KW-0573">Peptidoglycan synthesis</keyword>
<dbReference type="AlphaFoldDB" id="A0A926VFB4"/>
<dbReference type="PANTHER" id="PTHR21015">
    <property type="entry name" value="UDP-N-ACETYLGLUCOSAMINE--N-ACETYLMURAMYL-(PENTAPEPTIDE) PYROPHOSPHORYL-UNDECAPRENOL N-ACETYLGLUCOSAMINE TRANSFERASE 1"/>
    <property type="match status" value="1"/>
</dbReference>
<dbReference type="InterPro" id="IPR004276">
    <property type="entry name" value="GlycoTrans_28_N"/>
</dbReference>
<evidence type="ECO:0000256" key="7">
    <source>
        <dbReference type="ARBA" id="ARBA00023136"/>
    </source>
</evidence>
<evidence type="ECO:0000259" key="12">
    <source>
        <dbReference type="Pfam" id="PF03033"/>
    </source>
</evidence>
<feature type="domain" description="Glycosyltransferase family 28 N-terminal" evidence="12">
    <location>
        <begin position="26"/>
        <end position="159"/>
    </location>
</feature>
<dbReference type="GO" id="GO:0005975">
    <property type="term" value="P:carbohydrate metabolic process"/>
    <property type="evidence" value="ECO:0007669"/>
    <property type="project" value="InterPro"/>
</dbReference>
<comment type="pathway">
    <text evidence="10">Cell wall biogenesis; peptidoglycan biosynthesis.</text>
</comment>
<reference evidence="14" key="1">
    <citation type="journal article" date="2015" name="ISME J.">
        <title>Draft Genome Sequence of Streptomyces incarnatus NRRL8089, which Produces the Nucleoside Antibiotic Sinefungin.</title>
        <authorList>
            <person name="Oshima K."/>
            <person name="Hattori M."/>
            <person name="Shimizu H."/>
            <person name="Fukuda K."/>
            <person name="Nemoto M."/>
            <person name="Inagaki K."/>
            <person name="Tamura T."/>
        </authorList>
    </citation>
    <scope>NUCLEOTIDE SEQUENCE</scope>
    <source>
        <strain evidence="14">FACHB-1375</strain>
    </source>
</reference>
<dbReference type="GO" id="GO:0005886">
    <property type="term" value="C:plasma membrane"/>
    <property type="evidence" value="ECO:0007669"/>
    <property type="project" value="UniProtKB-SubCell"/>
</dbReference>
<dbReference type="GO" id="GO:0050511">
    <property type="term" value="F:undecaprenyldiphospho-muramoylpentapeptide beta-N-acetylglucosaminyltransferase activity"/>
    <property type="evidence" value="ECO:0007669"/>
    <property type="project" value="UniProtKB-UniRule"/>
</dbReference>
<evidence type="ECO:0000313" key="15">
    <source>
        <dbReference type="Proteomes" id="UP000641646"/>
    </source>
</evidence>
<keyword evidence="15" id="KW-1185">Reference proteome</keyword>
<dbReference type="GO" id="GO:0009252">
    <property type="term" value="P:peptidoglycan biosynthetic process"/>
    <property type="evidence" value="ECO:0007669"/>
    <property type="project" value="UniProtKB-UniRule"/>
</dbReference>
<dbReference type="InterPro" id="IPR006009">
    <property type="entry name" value="GlcNAc_MurG"/>
</dbReference>
<evidence type="ECO:0000313" key="14">
    <source>
        <dbReference type="EMBL" id="MBD2181499.1"/>
    </source>
</evidence>
<feature type="binding site" evidence="10">
    <location>
        <position position="302"/>
    </location>
    <ligand>
        <name>UDP-N-acetyl-alpha-D-glucosamine</name>
        <dbReference type="ChEBI" id="CHEBI:57705"/>
    </ligand>
</feature>
<accession>A0A926VFB4</accession>
<evidence type="ECO:0000256" key="2">
    <source>
        <dbReference type="ARBA" id="ARBA00022618"/>
    </source>
</evidence>
<keyword evidence="1 10" id="KW-1003">Cell membrane</keyword>
<keyword evidence="3 10" id="KW-0328">Glycosyltransferase</keyword>
<sequence>MLTDKQNLDRQVASPEGSPKASPRLLIAASGTGGHLFPALAVAEQLPDYQIEWLGVPNRLEKQLVPSQYPLNTIALEGFQQRFGLGTLRIVARFANSILVCRKLLKQGNFNGVFTTGGYIAAPAIIAARSLGLPAILHEANALPGKVTRFLSPLCSTVAVGFEVAAKYLKRAKTIYTNTPVRSQFLSPQKLDLPIPENVPLIVVFGGSQGAVALNQLVRECASTWFDAGAWVVHQTGDKDPDAATLEHPQYIQVPFYDNMAGLLQRANLAISRAGAGSLTELAVTGTPAILIPYPFAAEDHQFFNASVFKDAGAGLIFRQSELTAEVLKGEVLSLLQAPDKLQKMADAAASLAVKDSADRLANLVRQLIN</sequence>
<keyword evidence="9 10" id="KW-0961">Cell wall biogenesis/degradation</keyword>
<dbReference type="GO" id="GO:0051301">
    <property type="term" value="P:cell division"/>
    <property type="evidence" value="ECO:0007669"/>
    <property type="project" value="UniProtKB-KW"/>
</dbReference>
<dbReference type="Pfam" id="PF04101">
    <property type="entry name" value="Glyco_tran_28_C"/>
    <property type="match status" value="1"/>
</dbReference>
<gene>
    <name evidence="10 14" type="primary">murG</name>
    <name evidence="14" type="ORF">H6G03_10325</name>
</gene>
<evidence type="ECO:0000256" key="5">
    <source>
        <dbReference type="ARBA" id="ARBA00022960"/>
    </source>
</evidence>
<dbReference type="HAMAP" id="MF_00033">
    <property type="entry name" value="MurG"/>
    <property type="match status" value="1"/>
</dbReference>
<organism evidence="14 15">
    <name type="scientific">Aerosakkonema funiforme FACHB-1375</name>
    <dbReference type="NCBI Taxonomy" id="2949571"/>
    <lineage>
        <taxon>Bacteria</taxon>
        <taxon>Bacillati</taxon>
        <taxon>Cyanobacteriota</taxon>
        <taxon>Cyanophyceae</taxon>
        <taxon>Oscillatoriophycideae</taxon>
        <taxon>Aerosakkonematales</taxon>
        <taxon>Aerosakkonemataceae</taxon>
        <taxon>Aerosakkonema</taxon>
    </lineage>
</organism>